<organism evidence="1 2">
    <name type="scientific">Bionectria ochroleuca</name>
    <name type="common">Gliocladium roseum</name>
    <dbReference type="NCBI Taxonomy" id="29856"/>
    <lineage>
        <taxon>Eukaryota</taxon>
        <taxon>Fungi</taxon>
        <taxon>Dikarya</taxon>
        <taxon>Ascomycota</taxon>
        <taxon>Pezizomycotina</taxon>
        <taxon>Sordariomycetes</taxon>
        <taxon>Hypocreomycetidae</taxon>
        <taxon>Hypocreales</taxon>
        <taxon>Bionectriaceae</taxon>
        <taxon>Clonostachys</taxon>
    </lineage>
</organism>
<name>A0ABY6V4S0_BIOOC</name>
<dbReference type="EMBL" id="CABFNS010001012">
    <property type="protein sequence ID" value="VUC37596.1"/>
    <property type="molecule type" value="Genomic_DNA"/>
</dbReference>
<evidence type="ECO:0000313" key="2">
    <source>
        <dbReference type="Proteomes" id="UP000766486"/>
    </source>
</evidence>
<gene>
    <name evidence="1" type="ORF">CLO192961_LOCUS476196</name>
</gene>
<proteinExistence type="predicted"/>
<reference evidence="1 2" key="1">
    <citation type="submission" date="2019-06" db="EMBL/GenBank/DDBJ databases">
        <authorList>
            <person name="Broberg M."/>
        </authorList>
    </citation>
    <scope>NUCLEOTIDE SEQUENCE [LARGE SCALE GENOMIC DNA]</scope>
</reference>
<dbReference type="Proteomes" id="UP000766486">
    <property type="component" value="Unassembled WGS sequence"/>
</dbReference>
<keyword evidence="2" id="KW-1185">Reference proteome</keyword>
<evidence type="ECO:0000313" key="1">
    <source>
        <dbReference type="EMBL" id="VUC37596.1"/>
    </source>
</evidence>
<sequence>MPSQDSPILRLPIEITGIITSSFTQSDLKNLRLTCLSLSKQVQPRLSRVFLSANPLNVSVFRAIADHDRFRHGVSEIVWDDARLDVARRALDHDLLSNLPDEELVHDMLATVPEWFYLAYRDNVRVARNRRGLDADTTESKARAAELQDMLPLCESWSIYQGLLRQQHEVIASGADIEAFRYGLERFPSLRSVRVTPAAHGWLFQPLYRTPMIRQFPRGFNYAIPRGWPVKGVEPVEPTPGARHWHQQEHKDRWRGVCAAMHELAQIKAHRVEELIIDAHGLGTGLDCRIFDSPDSPEYYDLITFLRQWPQLRRLDLDLHVEGQPVYKWPSFRSGYLRSALSQAAEGLEHISLGIDGGKSEWYWYDMDNPLMSSEERMRQHVPLAQIFPHEKWTRLRHFGLSGLWVTTEDLLMLLAALPQTLKSVELSFLWFLGPRSIVNYRSLVYGMRALEWCTRPAAQQPRVCIGVQHDPLHEIEGRRLWVAKEVNDCIYHGGENPFTLLGGHMVAFGVGHLVDAFDSSYTRPWLTTEQYAEQGIYKPLPAPGGPPTWLEFAL</sequence>
<protein>
    <recommendedName>
        <fullName evidence="3">F-box domain-containing protein</fullName>
    </recommendedName>
</protein>
<comment type="caution">
    <text evidence="1">The sequence shown here is derived from an EMBL/GenBank/DDBJ whole genome shotgun (WGS) entry which is preliminary data.</text>
</comment>
<evidence type="ECO:0008006" key="3">
    <source>
        <dbReference type="Google" id="ProtNLM"/>
    </source>
</evidence>
<accession>A0ABY6V4S0</accession>